<reference evidence="1 2" key="1">
    <citation type="submission" date="2021-02" db="EMBL/GenBank/DDBJ databases">
        <title>Porcisia hertigi Genome sequencing and assembly.</title>
        <authorList>
            <person name="Almutairi H."/>
            <person name="Gatherer D."/>
        </authorList>
    </citation>
    <scope>NUCLEOTIDE SEQUENCE [LARGE SCALE GENOMIC DNA]</scope>
    <source>
        <strain evidence="1 2">C119</strain>
    </source>
</reference>
<dbReference type="SUPFAM" id="SSF55486">
    <property type="entry name" value="Metalloproteases ('zincins'), catalytic domain"/>
    <property type="match status" value="1"/>
</dbReference>
<evidence type="ECO:0000313" key="2">
    <source>
        <dbReference type="Proteomes" id="UP000674318"/>
    </source>
</evidence>
<dbReference type="GO" id="GO:0006508">
    <property type="term" value="P:proteolysis"/>
    <property type="evidence" value="ECO:0007669"/>
    <property type="project" value="InterPro"/>
</dbReference>
<dbReference type="RefSeq" id="XP_067758505.1">
    <property type="nucleotide sequence ID" value="XM_067902612.1"/>
</dbReference>
<sequence>MISRPAAFAEYVTVESIRKINRLVKPSYIQTLADELGNPLHVILCYEIERDLINGRLEAVDVPRAWSEKVRAHVGLETLGRGDIGRLQDIHWARGNWVIFFAYSIGAAQLMEAIRQKLGDGVVTQCIRTGNIEFILTMQKEMIWDIGCFLETDELCIRATDESP</sequence>
<dbReference type="PRINTS" id="PR00998">
    <property type="entry name" value="CRBOXYPTASET"/>
</dbReference>
<name>A0A836IZC2_9TRYP</name>
<dbReference type="AlphaFoldDB" id="A0A836IZC2"/>
<comment type="caution">
    <text evidence="1">The sequence shown here is derived from an EMBL/GenBank/DDBJ whole genome shotgun (WGS) entry which is preliminary data.</text>
</comment>
<dbReference type="PROSITE" id="PS52034">
    <property type="entry name" value="PEPTIDASE_M32"/>
    <property type="match status" value="1"/>
</dbReference>
<dbReference type="PANTHER" id="PTHR34217:SF1">
    <property type="entry name" value="CARBOXYPEPTIDASE 1"/>
    <property type="match status" value="1"/>
</dbReference>
<dbReference type="Gene3D" id="1.10.1370.30">
    <property type="match status" value="1"/>
</dbReference>
<proteinExistence type="predicted"/>
<dbReference type="Pfam" id="PF02074">
    <property type="entry name" value="Peptidase_M32"/>
    <property type="match status" value="1"/>
</dbReference>
<dbReference type="PANTHER" id="PTHR34217">
    <property type="entry name" value="METAL-DEPENDENT CARBOXYPEPTIDASE"/>
    <property type="match status" value="1"/>
</dbReference>
<gene>
    <name evidence="1" type="ORF">JKF63_06663</name>
</gene>
<dbReference type="OrthoDB" id="275647at2759"/>
<protein>
    <submittedName>
        <fullName evidence="1">Uncharacterized protein</fullName>
    </submittedName>
</protein>
<dbReference type="InterPro" id="IPR001333">
    <property type="entry name" value="Peptidase_M32_Taq"/>
</dbReference>
<dbReference type="KEGG" id="phet:94292689"/>
<accession>A0A836IZC2</accession>
<dbReference type="GO" id="GO:0004181">
    <property type="term" value="F:metallocarboxypeptidase activity"/>
    <property type="evidence" value="ECO:0007669"/>
    <property type="project" value="InterPro"/>
</dbReference>
<dbReference type="EMBL" id="JAFJZO010000014">
    <property type="protein sequence ID" value="KAG5509353.1"/>
    <property type="molecule type" value="Genomic_DNA"/>
</dbReference>
<dbReference type="GeneID" id="94292689"/>
<keyword evidence="2" id="KW-1185">Reference proteome</keyword>
<evidence type="ECO:0000313" key="1">
    <source>
        <dbReference type="EMBL" id="KAG5509353.1"/>
    </source>
</evidence>
<dbReference type="Proteomes" id="UP000674318">
    <property type="component" value="Unassembled WGS sequence"/>
</dbReference>
<organism evidence="1 2">
    <name type="scientific">Porcisia hertigi</name>
    <dbReference type="NCBI Taxonomy" id="2761500"/>
    <lineage>
        <taxon>Eukaryota</taxon>
        <taxon>Discoba</taxon>
        <taxon>Euglenozoa</taxon>
        <taxon>Kinetoplastea</taxon>
        <taxon>Metakinetoplastina</taxon>
        <taxon>Trypanosomatida</taxon>
        <taxon>Trypanosomatidae</taxon>
        <taxon>Leishmaniinae</taxon>
        <taxon>Porcisia</taxon>
    </lineage>
</organism>